<reference evidence="1" key="1">
    <citation type="submission" date="2021-06" db="EMBL/GenBank/DDBJ databases">
        <authorList>
            <person name="Kallberg Y."/>
            <person name="Tangrot J."/>
            <person name="Rosling A."/>
        </authorList>
    </citation>
    <scope>NUCLEOTIDE SEQUENCE</scope>
    <source>
        <strain evidence="1">CL356</strain>
    </source>
</reference>
<keyword evidence="2" id="KW-1185">Reference proteome</keyword>
<comment type="caution">
    <text evidence="1">The sequence shown here is derived from an EMBL/GenBank/DDBJ whole genome shotgun (WGS) entry which is preliminary data.</text>
</comment>
<sequence>MLAPNNISPWNYVKGIIAKSNEQDIGVLEGVCKNLEEQGIISPHALCCLVDIYESRAKRGSTEDKELGIKTCKLLEEQHDTIRHKYWSHRRQLL</sequence>
<dbReference type="Proteomes" id="UP000789525">
    <property type="component" value="Unassembled WGS sequence"/>
</dbReference>
<feature type="non-terminal residue" evidence="1">
    <location>
        <position position="94"/>
    </location>
</feature>
<evidence type="ECO:0000313" key="1">
    <source>
        <dbReference type="EMBL" id="CAG8539871.1"/>
    </source>
</evidence>
<proteinExistence type="predicted"/>
<protein>
    <submittedName>
        <fullName evidence="1">17597_t:CDS:1</fullName>
    </submittedName>
</protein>
<gene>
    <name evidence="1" type="ORF">ACOLOM_LOCUS4429</name>
</gene>
<dbReference type="EMBL" id="CAJVPT010007286">
    <property type="protein sequence ID" value="CAG8539871.1"/>
    <property type="molecule type" value="Genomic_DNA"/>
</dbReference>
<organism evidence="1 2">
    <name type="scientific">Acaulospora colombiana</name>
    <dbReference type="NCBI Taxonomy" id="27376"/>
    <lineage>
        <taxon>Eukaryota</taxon>
        <taxon>Fungi</taxon>
        <taxon>Fungi incertae sedis</taxon>
        <taxon>Mucoromycota</taxon>
        <taxon>Glomeromycotina</taxon>
        <taxon>Glomeromycetes</taxon>
        <taxon>Diversisporales</taxon>
        <taxon>Acaulosporaceae</taxon>
        <taxon>Acaulospora</taxon>
    </lineage>
</organism>
<name>A0ACA9LMM4_9GLOM</name>
<accession>A0ACA9LMM4</accession>
<evidence type="ECO:0000313" key="2">
    <source>
        <dbReference type="Proteomes" id="UP000789525"/>
    </source>
</evidence>
<feature type="non-terminal residue" evidence="1">
    <location>
        <position position="1"/>
    </location>
</feature>